<dbReference type="CDD" id="cd06989">
    <property type="entry name" value="cupin_DRT102"/>
    <property type="match status" value="1"/>
</dbReference>
<feature type="chain" id="PRO_5047422646" evidence="1">
    <location>
        <begin position="22"/>
        <end position="167"/>
    </location>
</feature>
<evidence type="ECO:0000259" key="2">
    <source>
        <dbReference type="Pfam" id="PF00190"/>
    </source>
</evidence>
<accession>A0ABW3FC29</accession>
<feature type="signal peptide" evidence="1">
    <location>
        <begin position="1"/>
        <end position="21"/>
    </location>
</feature>
<organism evidence="3 4">
    <name type="scientific">Methylophilus luteus</name>
    <dbReference type="NCBI Taxonomy" id="640108"/>
    <lineage>
        <taxon>Bacteria</taxon>
        <taxon>Pseudomonadati</taxon>
        <taxon>Pseudomonadota</taxon>
        <taxon>Betaproteobacteria</taxon>
        <taxon>Nitrosomonadales</taxon>
        <taxon>Methylophilaceae</taxon>
        <taxon>Methylophilus</taxon>
    </lineage>
</organism>
<evidence type="ECO:0000313" key="3">
    <source>
        <dbReference type="EMBL" id="MFD0913977.1"/>
    </source>
</evidence>
<proteinExistence type="predicted"/>
<dbReference type="SUPFAM" id="SSF51182">
    <property type="entry name" value="RmlC-like cupins"/>
    <property type="match status" value="1"/>
</dbReference>
<keyword evidence="1" id="KW-0732">Signal</keyword>
<reference evidence="4" key="1">
    <citation type="journal article" date="2019" name="Int. J. Syst. Evol. Microbiol.">
        <title>The Global Catalogue of Microorganisms (GCM) 10K type strain sequencing project: providing services to taxonomists for standard genome sequencing and annotation.</title>
        <authorList>
            <consortium name="The Broad Institute Genomics Platform"/>
            <consortium name="The Broad Institute Genome Sequencing Center for Infectious Disease"/>
            <person name="Wu L."/>
            <person name="Ma J."/>
        </authorList>
    </citation>
    <scope>NUCLEOTIDE SEQUENCE [LARGE SCALE GENOMIC DNA]</scope>
    <source>
        <strain evidence="4">CCUG 58412</strain>
    </source>
</reference>
<comment type="caution">
    <text evidence="3">The sequence shown here is derived from an EMBL/GenBank/DDBJ whole genome shotgun (WGS) entry which is preliminary data.</text>
</comment>
<feature type="domain" description="Cupin type-1" evidence="2">
    <location>
        <begin position="66"/>
        <end position="143"/>
    </location>
</feature>
<dbReference type="InterPro" id="IPR006045">
    <property type="entry name" value="Cupin_1"/>
</dbReference>
<dbReference type="InterPro" id="IPR011051">
    <property type="entry name" value="RmlC_Cupin_sf"/>
</dbReference>
<evidence type="ECO:0000256" key="1">
    <source>
        <dbReference type="SAM" id="SignalP"/>
    </source>
</evidence>
<dbReference type="RefSeq" id="WP_379057487.1">
    <property type="nucleotide sequence ID" value="NZ_JBHTKB010000002.1"/>
</dbReference>
<sequence length="167" mass="18281">MKNRLHIIPALTLALTSAAYAEDNIARMHASDMKSFTPETVQWQDEPILPKGAKSAILVGDPTKKGVFIAWLKFPANYPIPPHTHPYTEVVTVLSGKLGNGMGKVLDKTKGEMMNAGSSFVLPSGHTHYVWTSDQETIVELIATGPWDITYTNPAEDPRKNTAAPKK</sequence>
<name>A0ABW3FC29_9PROT</name>
<keyword evidence="4" id="KW-1185">Reference proteome</keyword>
<gene>
    <name evidence="3" type="ORF">ACFQ1Z_10495</name>
</gene>
<dbReference type="Gene3D" id="2.60.120.10">
    <property type="entry name" value="Jelly Rolls"/>
    <property type="match status" value="1"/>
</dbReference>
<dbReference type="InterPro" id="IPR014710">
    <property type="entry name" value="RmlC-like_jellyroll"/>
</dbReference>
<protein>
    <submittedName>
        <fullName evidence="3">Cupin domain-containing protein</fullName>
    </submittedName>
</protein>
<dbReference type="EMBL" id="JBHTKB010000002">
    <property type="protein sequence ID" value="MFD0913977.1"/>
    <property type="molecule type" value="Genomic_DNA"/>
</dbReference>
<dbReference type="Proteomes" id="UP001597128">
    <property type="component" value="Unassembled WGS sequence"/>
</dbReference>
<dbReference type="Pfam" id="PF00190">
    <property type="entry name" value="Cupin_1"/>
    <property type="match status" value="1"/>
</dbReference>
<evidence type="ECO:0000313" key="4">
    <source>
        <dbReference type="Proteomes" id="UP001597128"/>
    </source>
</evidence>